<dbReference type="AlphaFoldDB" id="A0A1F7Z449"/>
<evidence type="ECO:0000313" key="2">
    <source>
        <dbReference type="EMBL" id="OGM33555.1"/>
    </source>
</evidence>
<proteinExistence type="predicted"/>
<evidence type="ECO:0000256" key="1">
    <source>
        <dbReference type="SAM" id="Phobius"/>
    </source>
</evidence>
<feature type="transmembrane region" description="Helical" evidence="1">
    <location>
        <begin position="12"/>
        <end position="32"/>
    </location>
</feature>
<keyword evidence="1" id="KW-0812">Transmembrane</keyword>
<name>A0A1F7Z449_9BACT</name>
<keyword evidence="1" id="KW-1133">Transmembrane helix</keyword>
<sequence length="312" mass="35544">MIKSKYILGFTHLFLILALALIAVVGIGYYAYKNGQISLTSSQDQVTVYPTQTIGVEESAEWKTYRSAKYRFEIKYPKEWLVKETGDALGNDLILVGFHDESGDSEIVISFPKSIAEGITAIGSQFKQRNVRQEKATVNGLDAILVTVTTLENPEWEATPIFIEQDGTMLQIDGNYEDKTFRQTLSTFRFLDAEKETISQFLGRWDNLQKDIPFKPVLGGAGWFVDYFQFIGNNTFLVSFEDGHVLHAAIYKKQDDQFTLMESFENIPFKSTEWNSLEEKYGDQNYTVTTYGKGGHKNSSEWIKISDNIFIE</sequence>
<comment type="caution">
    <text evidence="2">The sequence shown here is derived from an EMBL/GenBank/DDBJ whole genome shotgun (WGS) entry which is preliminary data.</text>
</comment>
<reference evidence="2 3" key="1">
    <citation type="journal article" date="2016" name="Nat. Commun.">
        <title>Thousands of microbial genomes shed light on interconnected biogeochemical processes in an aquifer system.</title>
        <authorList>
            <person name="Anantharaman K."/>
            <person name="Brown C.T."/>
            <person name="Hug L.A."/>
            <person name="Sharon I."/>
            <person name="Castelle C.J."/>
            <person name="Probst A.J."/>
            <person name="Thomas B.C."/>
            <person name="Singh A."/>
            <person name="Wilkins M.J."/>
            <person name="Karaoz U."/>
            <person name="Brodie E.L."/>
            <person name="Williams K.H."/>
            <person name="Hubbard S.S."/>
            <person name="Banfield J.F."/>
        </authorList>
    </citation>
    <scope>NUCLEOTIDE SEQUENCE [LARGE SCALE GENOMIC DNA]</scope>
</reference>
<evidence type="ECO:0000313" key="3">
    <source>
        <dbReference type="Proteomes" id="UP000177169"/>
    </source>
</evidence>
<accession>A0A1F7Z449</accession>
<dbReference type="Proteomes" id="UP000177169">
    <property type="component" value="Unassembled WGS sequence"/>
</dbReference>
<protein>
    <submittedName>
        <fullName evidence="2">Uncharacterized protein</fullName>
    </submittedName>
</protein>
<dbReference type="STRING" id="1802505.A3D01_01210"/>
<organism evidence="2 3">
    <name type="scientific">Candidatus Woesebacteria bacterium RIFCSPHIGHO2_02_FULL_39_13</name>
    <dbReference type="NCBI Taxonomy" id="1802505"/>
    <lineage>
        <taxon>Bacteria</taxon>
        <taxon>Candidatus Woeseibacteriota</taxon>
    </lineage>
</organism>
<gene>
    <name evidence="2" type="ORF">A3D01_01210</name>
</gene>
<keyword evidence="1" id="KW-0472">Membrane</keyword>
<dbReference type="EMBL" id="MGGR01000016">
    <property type="protein sequence ID" value="OGM33555.1"/>
    <property type="molecule type" value="Genomic_DNA"/>
</dbReference>